<dbReference type="Proteomes" id="UP001629745">
    <property type="component" value="Unassembled WGS sequence"/>
</dbReference>
<dbReference type="EMBL" id="JBDLNV010000003">
    <property type="protein sequence ID" value="MFM1723899.1"/>
    <property type="molecule type" value="Genomic_DNA"/>
</dbReference>
<comment type="caution">
    <text evidence="1">The sequence shown here is derived from an EMBL/GenBank/DDBJ whole genome shotgun (WGS) entry which is preliminary data.</text>
</comment>
<name>A0ABW9FEZ1_9NOCA</name>
<organism evidence="1 2">
    <name type="scientific">Rhodococcus parequi</name>
    <dbReference type="NCBI Taxonomy" id="3137122"/>
    <lineage>
        <taxon>Bacteria</taxon>
        <taxon>Bacillati</taxon>
        <taxon>Actinomycetota</taxon>
        <taxon>Actinomycetes</taxon>
        <taxon>Mycobacteriales</taxon>
        <taxon>Nocardiaceae</taxon>
        <taxon>Rhodococcus</taxon>
    </lineage>
</organism>
<gene>
    <name evidence="1" type="ORF">ABEU20_002471</name>
</gene>
<keyword evidence="2" id="KW-1185">Reference proteome</keyword>
<evidence type="ECO:0008006" key="3">
    <source>
        <dbReference type="Google" id="ProtNLM"/>
    </source>
</evidence>
<evidence type="ECO:0000313" key="2">
    <source>
        <dbReference type="Proteomes" id="UP001629745"/>
    </source>
</evidence>
<reference evidence="1 2" key="1">
    <citation type="submission" date="2023-11" db="EMBL/GenBank/DDBJ databases">
        <authorList>
            <person name="Val-Calvo J."/>
            <person name="Scortti M."/>
            <person name="Vazquez-Boland J."/>
        </authorList>
    </citation>
    <scope>NUCLEOTIDE SEQUENCE [LARGE SCALE GENOMIC DNA]</scope>
    <source>
        <strain evidence="1 2">PAM 2766</strain>
    </source>
</reference>
<protein>
    <recommendedName>
        <fullName evidence="3">Transposase</fullName>
    </recommendedName>
</protein>
<dbReference type="RefSeq" id="WP_420164443.1">
    <property type="nucleotide sequence ID" value="NZ_JBDLNV010000003.1"/>
</dbReference>
<accession>A0ABW9FEZ1</accession>
<sequence>MLAYDPAQRVALLPTYRFRDRAIGLIRGFVGGAGRVVGVEWV</sequence>
<evidence type="ECO:0000313" key="1">
    <source>
        <dbReference type="EMBL" id="MFM1723899.1"/>
    </source>
</evidence>
<proteinExistence type="predicted"/>